<comment type="caution">
    <text evidence="1">The sequence shown here is derived from an EMBL/GenBank/DDBJ whole genome shotgun (WGS) entry which is preliminary data.</text>
</comment>
<reference evidence="2" key="1">
    <citation type="journal article" date="2019" name="Int. J. Syst. Evol. Microbiol.">
        <title>The Global Catalogue of Microorganisms (GCM) 10K type strain sequencing project: providing services to taxonomists for standard genome sequencing and annotation.</title>
        <authorList>
            <consortium name="The Broad Institute Genomics Platform"/>
            <consortium name="The Broad Institute Genome Sequencing Center for Infectious Disease"/>
            <person name="Wu L."/>
            <person name="Ma J."/>
        </authorList>
    </citation>
    <scope>NUCLEOTIDE SEQUENCE [LARGE SCALE GENOMIC DNA]</scope>
    <source>
        <strain evidence="2">CGMCC 1.15353</strain>
    </source>
</reference>
<evidence type="ECO:0000313" key="2">
    <source>
        <dbReference type="Proteomes" id="UP000642571"/>
    </source>
</evidence>
<dbReference type="Proteomes" id="UP000642571">
    <property type="component" value="Unassembled WGS sequence"/>
</dbReference>
<protein>
    <submittedName>
        <fullName evidence="1">Uncharacterized protein</fullName>
    </submittedName>
</protein>
<gene>
    <name evidence="1" type="ORF">GCM10011389_16830</name>
</gene>
<dbReference type="EMBL" id="BMIN01000006">
    <property type="protein sequence ID" value="GGD09938.1"/>
    <property type="molecule type" value="Genomic_DNA"/>
</dbReference>
<dbReference type="RefSeq" id="WP_188652738.1">
    <property type="nucleotide sequence ID" value="NZ_BMIN01000006.1"/>
</dbReference>
<name>A0ABQ1Q273_9BACI</name>
<sequence>MEDHQKQEALKAQDEMMEIADRLFQEGKSEAEVRKVLSEYLDQKRAEVQKNEG</sequence>
<evidence type="ECO:0000313" key="1">
    <source>
        <dbReference type="EMBL" id="GGD09938.1"/>
    </source>
</evidence>
<proteinExistence type="predicted"/>
<organism evidence="1 2">
    <name type="scientific">Pontibacillus salipaludis</name>
    <dbReference type="NCBI Taxonomy" id="1697394"/>
    <lineage>
        <taxon>Bacteria</taxon>
        <taxon>Bacillati</taxon>
        <taxon>Bacillota</taxon>
        <taxon>Bacilli</taxon>
        <taxon>Bacillales</taxon>
        <taxon>Bacillaceae</taxon>
        <taxon>Pontibacillus</taxon>
    </lineage>
</organism>
<accession>A0ABQ1Q273</accession>
<keyword evidence="2" id="KW-1185">Reference proteome</keyword>